<dbReference type="Proteomes" id="UP000095085">
    <property type="component" value="Unassembled WGS sequence"/>
</dbReference>
<reference evidence="3" key="1">
    <citation type="submission" date="2016-05" db="EMBL/GenBank/DDBJ databases">
        <title>Comparative genomics of biotechnologically important yeasts.</title>
        <authorList>
            <consortium name="DOE Joint Genome Institute"/>
            <person name="Riley R."/>
            <person name="Haridas S."/>
            <person name="Wolfe K.H."/>
            <person name="Lopes M.R."/>
            <person name="Hittinger C.T."/>
            <person name="Goker M."/>
            <person name="Salamov A."/>
            <person name="Wisecaver J."/>
            <person name="Long T.M."/>
            <person name="Aerts A.L."/>
            <person name="Barry K."/>
            <person name="Choi C."/>
            <person name="Clum A."/>
            <person name="Coughlan A.Y."/>
            <person name="Deshpande S."/>
            <person name="Douglass A.P."/>
            <person name="Hanson S.J."/>
            <person name="Klenk H.-P."/>
            <person name="Labutti K."/>
            <person name="Lapidus A."/>
            <person name="Lindquist E."/>
            <person name="Lipzen A."/>
            <person name="Meier-Kolthoff J.P."/>
            <person name="Ohm R.A."/>
            <person name="Otillar R.P."/>
            <person name="Pangilinan J."/>
            <person name="Peng Y."/>
            <person name="Rokas A."/>
            <person name="Rosa C.A."/>
            <person name="Scheuner C."/>
            <person name="Sibirny A.A."/>
            <person name="Slot J.C."/>
            <person name="Stielow J.B."/>
            <person name="Sun H."/>
            <person name="Kurtzman C.P."/>
            <person name="Blackwell M."/>
            <person name="Grigoriev I.V."/>
            <person name="Jeffries T.W."/>
        </authorList>
    </citation>
    <scope>NUCLEOTIDE SEQUENCE [LARGE SCALE GENOMIC DNA]</scope>
    <source>
        <strain evidence="3">NRRL Y-1933</strain>
    </source>
</reference>
<feature type="region of interest" description="Disordered" evidence="1">
    <location>
        <begin position="1"/>
        <end position="70"/>
    </location>
</feature>
<proteinExistence type="predicted"/>
<feature type="compositionally biased region" description="Basic and acidic residues" evidence="1">
    <location>
        <begin position="1"/>
        <end position="43"/>
    </location>
</feature>
<name>A0A1E4RG33_9ASCO</name>
<protein>
    <submittedName>
        <fullName evidence="2">Uncharacterized protein</fullName>
    </submittedName>
</protein>
<gene>
    <name evidence="2" type="ORF">HYPBUDRAFT_153649</name>
</gene>
<sequence>MTRADDPTTRARSPREREQDHQENKITKRTRSPREQDHQENKITKRTSILQQDRLAPVSGPHPYTTTAPL</sequence>
<feature type="non-terminal residue" evidence="2">
    <location>
        <position position="70"/>
    </location>
</feature>
<accession>A0A1E4RG33</accession>
<evidence type="ECO:0000313" key="2">
    <source>
        <dbReference type="EMBL" id="ODV66176.1"/>
    </source>
</evidence>
<evidence type="ECO:0000256" key="1">
    <source>
        <dbReference type="SAM" id="MobiDB-lite"/>
    </source>
</evidence>
<organism evidence="2 3">
    <name type="scientific">Hyphopichia burtonii NRRL Y-1933</name>
    <dbReference type="NCBI Taxonomy" id="984485"/>
    <lineage>
        <taxon>Eukaryota</taxon>
        <taxon>Fungi</taxon>
        <taxon>Dikarya</taxon>
        <taxon>Ascomycota</taxon>
        <taxon>Saccharomycotina</taxon>
        <taxon>Pichiomycetes</taxon>
        <taxon>Debaryomycetaceae</taxon>
        <taxon>Hyphopichia</taxon>
    </lineage>
</organism>
<dbReference type="EMBL" id="KV454543">
    <property type="protein sequence ID" value="ODV66176.1"/>
    <property type="molecule type" value="Genomic_DNA"/>
</dbReference>
<dbReference type="GeneID" id="30996202"/>
<dbReference type="RefSeq" id="XP_020075243.1">
    <property type="nucleotide sequence ID" value="XM_020221653.1"/>
</dbReference>
<evidence type="ECO:0000313" key="3">
    <source>
        <dbReference type="Proteomes" id="UP000095085"/>
    </source>
</evidence>
<dbReference type="AlphaFoldDB" id="A0A1E4RG33"/>
<keyword evidence="3" id="KW-1185">Reference proteome</keyword>